<evidence type="ECO:0000313" key="2">
    <source>
        <dbReference type="EMBL" id="OBR99020.1"/>
    </source>
</evidence>
<feature type="transmembrane region" description="Helical" evidence="1">
    <location>
        <begin position="54"/>
        <end position="76"/>
    </location>
</feature>
<evidence type="ECO:0000256" key="1">
    <source>
        <dbReference type="SAM" id="Phobius"/>
    </source>
</evidence>
<organism evidence="2 3">
    <name type="scientific">Mycobacterium gordonae</name>
    <dbReference type="NCBI Taxonomy" id="1778"/>
    <lineage>
        <taxon>Bacteria</taxon>
        <taxon>Bacillati</taxon>
        <taxon>Actinomycetota</taxon>
        <taxon>Actinomycetes</taxon>
        <taxon>Mycobacteriales</taxon>
        <taxon>Mycobacteriaceae</taxon>
        <taxon>Mycobacterium</taxon>
    </lineage>
</organism>
<name>A0A1A6B9Q4_MYCGO</name>
<comment type="caution">
    <text evidence="2">The sequence shown here is derived from an EMBL/GenBank/DDBJ whole genome shotgun (WGS) entry which is preliminary data.</text>
</comment>
<protein>
    <submittedName>
        <fullName evidence="2">Uncharacterized protein</fullName>
    </submittedName>
</protein>
<evidence type="ECO:0000313" key="3">
    <source>
        <dbReference type="Proteomes" id="UP000093757"/>
    </source>
</evidence>
<dbReference type="AlphaFoldDB" id="A0A1A6B9Q4"/>
<dbReference type="RefSeq" id="WP_065136543.1">
    <property type="nucleotide sequence ID" value="NZ_MAEM01000479.1"/>
</dbReference>
<keyword evidence="1" id="KW-0472">Membrane</keyword>
<dbReference type="Proteomes" id="UP000093757">
    <property type="component" value="Unassembled WGS sequence"/>
</dbReference>
<accession>A0A1A6B9Q4</accession>
<sequence>MSPATDTALTIAGFAVSAPFVLFFGLPFGVFTAGVAVDQQQPRPGRRDTLQRAVALAVPTCLLFGIYIAALALAWTASGPTFYYPLVAVPLGFAAWYATLVGLTDWVQHTRMGGPFVENPQAALRRAFASETIDDSERAVNVVIEHLREARIAYPTTGLVAERFGTGWVVYHPATASGTPAGRGVFLVGRDGRVVQRASPPPP</sequence>
<feature type="transmembrane region" description="Helical" evidence="1">
    <location>
        <begin position="12"/>
        <end position="33"/>
    </location>
</feature>
<gene>
    <name evidence="2" type="ORF">A9W98_02570</name>
</gene>
<reference evidence="2 3" key="1">
    <citation type="submission" date="2016-06" db="EMBL/GenBank/DDBJ databases">
        <authorList>
            <person name="Kjaerup R.B."/>
            <person name="Dalgaard T.S."/>
            <person name="Juul-Madsen H.R."/>
        </authorList>
    </citation>
    <scope>NUCLEOTIDE SEQUENCE [LARGE SCALE GENOMIC DNA]</scope>
    <source>
        <strain evidence="2 3">1245752.6</strain>
    </source>
</reference>
<feature type="transmembrane region" description="Helical" evidence="1">
    <location>
        <begin position="82"/>
        <end position="103"/>
    </location>
</feature>
<dbReference type="EMBL" id="MAEM01000479">
    <property type="protein sequence ID" value="OBR99020.1"/>
    <property type="molecule type" value="Genomic_DNA"/>
</dbReference>
<dbReference type="OrthoDB" id="4505613at2"/>
<keyword evidence="1" id="KW-1133">Transmembrane helix</keyword>
<proteinExistence type="predicted"/>
<keyword evidence="1" id="KW-0812">Transmembrane</keyword>